<name>A0A318SX77_9RHOB</name>
<dbReference type="EMBL" id="QJTE01000002">
    <property type="protein sequence ID" value="PYE84939.1"/>
    <property type="molecule type" value="Genomic_DNA"/>
</dbReference>
<organism evidence="1 2">
    <name type="scientific">Pseudoroseicyclus aestuarii</name>
    <dbReference type="NCBI Taxonomy" id="1795041"/>
    <lineage>
        <taxon>Bacteria</taxon>
        <taxon>Pseudomonadati</taxon>
        <taxon>Pseudomonadota</taxon>
        <taxon>Alphaproteobacteria</taxon>
        <taxon>Rhodobacterales</taxon>
        <taxon>Paracoccaceae</taxon>
        <taxon>Pseudoroseicyclus</taxon>
    </lineage>
</organism>
<gene>
    <name evidence="1" type="ORF">DFP88_102743</name>
</gene>
<protein>
    <submittedName>
        <fullName evidence="1">Uncharacterized protein</fullName>
    </submittedName>
</protein>
<sequence>MTRHLEILLPALLALSFCFAALGPMVAAVA</sequence>
<keyword evidence="2" id="KW-1185">Reference proteome</keyword>
<comment type="caution">
    <text evidence="1">The sequence shown here is derived from an EMBL/GenBank/DDBJ whole genome shotgun (WGS) entry which is preliminary data.</text>
</comment>
<dbReference type="AlphaFoldDB" id="A0A318SX77"/>
<evidence type="ECO:0000313" key="1">
    <source>
        <dbReference type="EMBL" id="PYE84939.1"/>
    </source>
</evidence>
<accession>A0A318SX77</accession>
<evidence type="ECO:0000313" key="2">
    <source>
        <dbReference type="Proteomes" id="UP000248311"/>
    </source>
</evidence>
<dbReference type="Proteomes" id="UP000248311">
    <property type="component" value="Unassembled WGS sequence"/>
</dbReference>
<reference evidence="1 2" key="1">
    <citation type="submission" date="2018-06" db="EMBL/GenBank/DDBJ databases">
        <title>Genomic Encyclopedia of Type Strains, Phase III (KMG-III): the genomes of soil and plant-associated and newly described type strains.</title>
        <authorList>
            <person name="Whitman W."/>
        </authorList>
    </citation>
    <scope>NUCLEOTIDE SEQUENCE [LARGE SCALE GENOMIC DNA]</scope>
    <source>
        <strain evidence="1 2">CECT 9025</strain>
    </source>
</reference>
<proteinExistence type="predicted"/>